<name>A0A6C0B5P5_9ZZZZ</name>
<sequence>MIFVLLVTLVGIVAFFLLNRQIISEGFGNEVLDIPYGTYGESGNKGISNPANPQVPMDPGSGYYAINVGTVDKPIWKRKAVPYGYKRDPADLTKLVGKTDAGIATATGTLTDEQILKPPFLNIPGATYTGDSPNYGLNIIPPASGFYKIQIMDGAVTKYYMKPVPNGYVADRQDLLKDNINPGTTTGSKKYTKLMYQVPEVPETTLKSTMGATITSDPAIQSDPAWDGYYIINIGGTFYKKMIPNGYDISSNDPVQTEYKKLPADGKHTPLKYNPNFTPDKYSMTDIAYNARDTDRVYRDPSVGKTDDPNLGKYWMFDSEGKLIEVNTESNKSPILYYVPGAYKFGASNYVPNYEDSVYLSRTTRESQMTPVVNTASQLGGFCSQYAGDTLKTEEKCAGQDLNACASTSCCVLLGGQKCVAGGENGPKNVANYTDYNLKNRDFYYYQGKCYGNCP</sequence>
<organism evidence="1">
    <name type="scientific">viral metagenome</name>
    <dbReference type="NCBI Taxonomy" id="1070528"/>
    <lineage>
        <taxon>unclassified sequences</taxon>
        <taxon>metagenomes</taxon>
        <taxon>organismal metagenomes</taxon>
    </lineage>
</organism>
<accession>A0A6C0B5P5</accession>
<protein>
    <submittedName>
        <fullName evidence="1">Uncharacterized protein</fullName>
    </submittedName>
</protein>
<reference evidence="1" key="1">
    <citation type="journal article" date="2020" name="Nature">
        <title>Giant virus diversity and host interactions through global metagenomics.</title>
        <authorList>
            <person name="Schulz F."/>
            <person name="Roux S."/>
            <person name="Paez-Espino D."/>
            <person name="Jungbluth S."/>
            <person name="Walsh D.A."/>
            <person name="Denef V.J."/>
            <person name="McMahon K.D."/>
            <person name="Konstantinidis K.T."/>
            <person name="Eloe-Fadrosh E.A."/>
            <person name="Kyrpides N.C."/>
            <person name="Woyke T."/>
        </authorList>
    </citation>
    <scope>NUCLEOTIDE SEQUENCE</scope>
    <source>
        <strain evidence="1">GVMAG-M-3300010157-4</strain>
    </source>
</reference>
<dbReference type="EMBL" id="MN739082">
    <property type="protein sequence ID" value="QHS87527.1"/>
    <property type="molecule type" value="Genomic_DNA"/>
</dbReference>
<dbReference type="AlphaFoldDB" id="A0A6C0B5P5"/>
<evidence type="ECO:0000313" key="1">
    <source>
        <dbReference type="EMBL" id="QHS87527.1"/>
    </source>
</evidence>
<proteinExistence type="predicted"/>